<dbReference type="GO" id="GO:0032466">
    <property type="term" value="P:negative regulation of cytokinesis"/>
    <property type="evidence" value="ECO:0007669"/>
    <property type="project" value="EnsemblFungi"/>
</dbReference>
<dbReference type="SMART" id="SM00320">
    <property type="entry name" value="WD40"/>
    <property type="match status" value="9"/>
</dbReference>
<dbReference type="SUPFAM" id="SSF50978">
    <property type="entry name" value="WD40 repeat-like"/>
    <property type="match status" value="2"/>
</dbReference>
<dbReference type="GO" id="GO:0003786">
    <property type="term" value="F:actin lateral binding"/>
    <property type="evidence" value="ECO:0007669"/>
    <property type="project" value="EnsemblFungi"/>
</dbReference>
<reference evidence="5 6" key="1">
    <citation type="journal article" date="2011" name="Proc. Natl. Acad. Sci. U.S.A.">
        <title>Evolutionary erosion of yeast sex chromosomes by mating-type switching accidents.</title>
        <authorList>
            <person name="Gordon J.L."/>
            <person name="Armisen D."/>
            <person name="Proux-Wera E."/>
            <person name="Oheigeartaigh S.S."/>
            <person name="Byrne K.P."/>
            <person name="Wolfe K.H."/>
        </authorList>
    </citation>
    <scope>NUCLEOTIDE SEQUENCE [LARGE SCALE GENOMIC DNA]</scope>
    <source>
        <strain evidence="6">ATCC 34711 / CBS 6284 / DSM 70876 / NBRC 10599 / NRRL Y-10934 / UCD 77-7</strain>
    </source>
</reference>
<dbReference type="GO" id="GO:0030042">
    <property type="term" value="P:actin filament depolymerization"/>
    <property type="evidence" value="ECO:0007669"/>
    <property type="project" value="EnsemblFungi"/>
</dbReference>
<dbReference type="STRING" id="1071380.I2H006"/>
<dbReference type="AlphaFoldDB" id="I2H006"/>
<dbReference type="FunFam" id="2.130.10.10:FF:000102">
    <property type="entry name" value="Actin-interacting protein 1"/>
    <property type="match status" value="1"/>
</dbReference>
<dbReference type="InterPro" id="IPR001680">
    <property type="entry name" value="WD40_rpt"/>
</dbReference>
<dbReference type="PANTHER" id="PTHR19856:SF0">
    <property type="entry name" value="WD REPEAT-CONTAINING PROTEIN 1"/>
    <property type="match status" value="1"/>
</dbReference>
<dbReference type="FunCoup" id="I2H006">
    <property type="interactions" value="789"/>
</dbReference>
<proteinExistence type="inferred from homology"/>
<dbReference type="Pfam" id="PF00400">
    <property type="entry name" value="WD40"/>
    <property type="match status" value="5"/>
</dbReference>
<dbReference type="InParanoid" id="I2H006"/>
<keyword evidence="6" id="KW-1185">Reference proteome</keyword>
<dbReference type="PANTHER" id="PTHR19856">
    <property type="entry name" value="WD-REPEATCONTAINING PROTEIN WDR1"/>
    <property type="match status" value="1"/>
</dbReference>
<name>I2H006_HENB6</name>
<feature type="repeat" description="WD" evidence="4">
    <location>
        <begin position="575"/>
        <end position="610"/>
    </location>
</feature>
<keyword evidence="1 4" id="KW-0853">WD repeat</keyword>
<evidence type="ECO:0000256" key="3">
    <source>
        <dbReference type="ARBA" id="ARBA00038366"/>
    </source>
</evidence>
<dbReference type="PROSITE" id="PS50082">
    <property type="entry name" value="WD_REPEATS_2"/>
    <property type="match status" value="2"/>
</dbReference>
<dbReference type="GO" id="GO:0051016">
    <property type="term" value="P:barbed-end actin filament capping"/>
    <property type="evidence" value="ECO:0007669"/>
    <property type="project" value="EnsemblFungi"/>
</dbReference>
<dbReference type="RefSeq" id="XP_004179227.1">
    <property type="nucleotide sequence ID" value="XM_004179179.1"/>
</dbReference>
<evidence type="ECO:0000256" key="2">
    <source>
        <dbReference type="ARBA" id="ARBA00022737"/>
    </source>
</evidence>
<evidence type="ECO:0008006" key="7">
    <source>
        <dbReference type="Google" id="ProtNLM"/>
    </source>
</evidence>
<evidence type="ECO:0000256" key="4">
    <source>
        <dbReference type="PROSITE-ProRule" id="PRU00221"/>
    </source>
</evidence>
<dbReference type="GO" id="GO:0005884">
    <property type="term" value="C:actin filament"/>
    <property type="evidence" value="ECO:0007669"/>
    <property type="project" value="EnsemblFungi"/>
</dbReference>
<gene>
    <name evidence="5" type="primary">TBLA0B08930</name>
    <name evidence="5" type="ORF">TBLA_0B08930</name>
</gene>
<dbReference type="Proteomes" id="UP000002866">
    <property type="component" value="Chromosome 2"/>
</dbReference>
<organism evidence="5 6">
    <name type="scientific">Henningerozyma blattae (strain ATCC 34711 / CBS 6284 / DSM 70876 / NBRC 10599 / NRRL Y-10934 / UCD 77-7)</name>
    <name type="common">Yeast</name>
    <name type="synonym">Tetrapisispora blattae</name>
    <dbReference type="NCBI Taxonomy" id="1071380"/>
    <lineage>
        <taxon>Eukaryota</taxon>
        <taxon>Fungi</taxon>
        <taxon>Dikarya</taxon>
        <taxon>Ascomycota</taxon>
        <taxon>Saccharomycotina</taxon>
        <taxon>Saccharomycetes</taxon>
        <taxon>Saccharomycetales</taxon>
        <taxon>Saccharomycetaceae</taxon>
        <taxon>Henningerozyma</taxon>
    </lineage>
</organism>
<dbReference type="FunFam" id="2.130.10.10:FF:000167">
    <property type="entry name" value="Actin-interacting protein 1"/>
    <property type="match status" value="1"/>
</dbReference>
<sequence>MPSIQLKSIIPPQPSTERNFTTHLSYNESTNSIAYPSGKSAFIRSLDPTTPDVIQFTGHGSSNVTVVKFSPNSQYICSGDESGKAIVWSWFKENDVIEFNIKSEFQVLAGRINDISWDFESKRLCIVGEGRDKFGTFISWDSGNSLGEISGHSQKINACHFKQSRPMRAVTVSDDSSVVFYEGPPFKFSSSDRSHHDNGKFIRDVKFSPNEGEFFISVGSDRKIACFNGKTGEFIKLIQDENDPVQGGIFALSWVNTTQFVTASADATVRLWDVNESKVLQKWTSPEPTLNNQQVGVVVAKDNTIISLELDGTLNFFQIGQERLVKKIRGHQKAITSLAVSPLITGSYDGKIMSWSPKTQSFDQHNNLIISIDNSNPDGFSSVSWDDTLKRNGKTLYNFESQPKIAASNKDGILAIVTMDNTLLVLQSDTGSKLNSLQLKEPCSSVTISSKLIAVGYESSKNVEIFNATDLSVSHLLKNTPTNVSSYLSISPNEKFIAVGDVMGKIILYDMETRDVKTSRWAFHTSRITDIDWLTAEEGADDDDDDDEGFVVTGSLDTNIIIYSVKRPMKNIKYLNAHKEGINSIKWDGKDTFVSVGKDSCIKNWKVDFD</sequence>
<keyword evidence="2" id="KW-0677">Repeat</keyword>
<dbReference type="GO" id="GO:0051014">
    <property type="term" value="P:actin filament severing"/>
    <property type="evidence" value="ECO:0007669"/>
    <property type="project" value="EnsemblFungi"/>
</dbReference>
<dbReference type="KEGG" id="tbl:TBLA_0B08930"/>
<dbReference type="EMBL" id="HE806317">
    <property type="protein sequence ID" value="CCH59708.1"/>
    <property type="molecule type" value="Genomic_DNA"/>
</dbReference>
<dbReference type="GO" id="GO:0030479">
    <property type="term" value="C:actin cortical patch"/>
    <property type="evidence" value="ECO:0007669"/>
    <property type="project" value="EnsemblFungi"/>
</dbReference>
<evidence type="ECO:0000313" key="5">
    <source>
        <dbReference type="EMBL" id="CCH59708.1"/>
    </source>
</evidence>
<dbReference type="HOGENOM" id="CLU_015246_1_0_1"/>
<accession>I2H006</accession>
<dbReference type="OrthoDB" id="2306at2759"/>
<dbReference type="InterPro" id="IPR015943">
    <property type="entry name" value="WD40/YVTN_repeat-like_dom_sf"/>
</dbReference>
<protein>
    <recommendedName>
        <fullName evidence="7">Anaphase-promoting complex subunit 4 WD40 domain-containing protein</fullName>
    </recommendedName>
</protein>
<dbReference type="GeneID" id="14494816"/>
<dbReference type="eggNOG" id="KOG0318">
    <property type="taxonomic scope" value="Eukaryota"/>
</dbReference>
<feature type="repeat" description="WD" evidence="4">
    <location>
        <begin position="260"/>
        <end position="282"/>
    </location>
</feature>
<evidence type="ECO:0000256" key="1">
    <source>
        <dbReference type="ARBA" id="ARBA00022574"/>
    </source>
</evidence>
<comment type="similarity">
    <text evidence="3">Belongs to the WD repeat AIP1 family.</text>
</comment>
<dbReference type="InterPro" id="IPR036322">
    <property type="entry name" value="WD40_repeat_dom_sf"/>
</dbReference>
<evidence type="ECO:0000313" key="6">
    <source>
        <dbReference type="Proteomes" id="UP000002866"/>
    </source>
</evidence>
<dbReference type="OMA" id="FYQGPPF"/>
<dbReference type="PROSITE" id="PS50294">
    <property type="entry name" value="WD_REPEATS_REGION"/>
    <property type="match status" value="1"/>
</dbReference>
<dbReference type="Gene3D" id="2.130.10.10">
    <property type="entry name" value="YVTN repeat-like/Quinoprotein amine dehydrogenase"/>
    <property type="match status" value="2"/>
</dbReference>
<dbReference type="CDD" id="cd00200">
    <property type="entry name" value="WD40"/>
    <property type="match status" value="1"/>
</dbReference>